<comment type="similarity">
    <text evidence="2">Belongs to the CREG family.</text>
</comment>
<feature type="domain" description="CREG-like beta-barrel" evidence="7">
    <location>
        <begin position="40"/>
        <end position="207"/>
    </location>
</feature>
<comment type="subcellular location">
    <subcellularLocation>
        <location evidence="1">Secreted</location>
    </subcellularLocation>
</comment>
<dbReference type="GO" id="GO:0012505">
    <property type="term" value="C:endomembrane system"/>
    <property type="evidence" value="ECO:0007669"/>
    <property type="project" value="UniProtKB-ARBA"/>
</dbReference>
<dbReference type="PANTHER" id="PTHR13343:SF17">
    <property type="entry name" value="CELLULAR REPRESSOR OF E1A-STIMULATED GENES, ISOFORM A"/>
    <property type="match status" value="1"/>
</dbReference>
<dbReference type="PANTHER" id="PTHR13343">
    <property type="entry name" value="CREG1 PROTEIN"/>
    <property type="match status" value="1"/>
</dbReference>
<proteinExistence type="evidence at transcript level"/>
<dbReference type="Gene3D" id="2.30.110.10">
    <property type="entry name" value="Electron Transport, Fmn-binding Protein, Chain A"/>
    <property type="match status" value="1"/>
</dbReference>
<dbReference type="AlphaFoldDB" id="A0A6F9D9E5"/>
<evidence type="ECO:0000256" key="3">
    <source>
        <dbReference type="ARBA" id="ARBA00022525"/>
    </source>
</evidence>
<dbReference type="InterPro" id="IPR012349">
    <property type="entry name" value="Split_barrel_FMN-bd"/>
</dbReference>
<keyword evidence="5" id="KW-0325">Glycoprotein</keyword>
<feature type="chain" id="PRO_5026336452" evidence="6">
    <location>
        <begin position="25"/>
        <end position="212"/>
    </location>
</feature>
<evidence type="ECO:0000313" key="8">
    <source>
        <dbReference type="EMBL" id="CAB3233778.1"/>
    </source>
</evidence>
<protein>
    <submittedName>
        <fullName evidence="8">Protein CREG1-like</fullName>
    </submittedName>
</protein>
<reference evidence="8" key="1">
    <citation type="submission" date="2020-04" db="EMBL/GenBank/DDBJ databases">
        <authorList>
            <person name="Neveu A P."/>
        </authorList>
    </citation>
    <scope>NUCLEOTIDE SEQUENCE</scope>
    <source>
        <tissue evidence="8">Whole embryo</tissue>
    </source>
</reference>
<name>A0A6F9D9E5_9ASCI</name>
<evidence type="ECO:0000256" key="5">
    <source>
        <dbReference type="ARBA" id="ARBA00023180"/>
    </source>
</evidence>
<dbReference type="InterPro" id="IPR055343">
    <property type="entry name" value="CREG_beta-barrel"/>
</dbReference>
<dbReference type="Pfam" id="PF13883">
    <property type="entry name" value="CREG_beta-barrel"/>
    <property type="match status" value="1"/>
</dbReference>
<dbReference type="FunFam" id="2.30.110.10:FF:000004">
    <property type="entry name" value="Cellular repressor of E1A-stimulated genes 1"/>
    <property type="match status" value="1"/>
</dbReference>
<evidence type="ECO:0000256" key="6">
    <source>
        <dbReference type="SAM" id="SignalP"/>
    </source>
</evidence>
<dbReference type="EMBL" id="LR784175">
    <property type="protein sequence ID" value="CAB3233778.1"/>
    <property type="molecule type" value="mRNA"/>
</dbReference>
<evidence type="ECO:0000256" key="2">
    <source>
        <dbReference type="ARBA" id="ARBA00009230"/>
    </source>
</evidence>
<keyword evidence="3" id="KW-0964">Secreted</keyword>
<gene>
    <name evidence="8" type="primary">Creg1</name>
</gene>
<evidence type="ECO:0000256" key="1">
    <source>
        <dbReference type="ARBA" id="ARBA00004613"/>
    </source>
</evidence>
<dbReference type="SUPFAM" id="SSF50475">
    <property type="entry name" value="FMN-binding split barrel"/>
    <property type="match status" value="1"/>
</dbReference>
<dbReference type="GO" id="GO:0005737">
    <property type="term" value="C:cytoplasm"/>
    <property type="evidence" value="ECO:0007669"/>
    <property type="project" value="UniProtKB-ARBA"/>
</dbReference>
<accession>A0A6F9D9E5</accession>
<evidence type="ECO:0000256" key="4">
    <source>
        <dbReference type="ARBA" id="ARBA00022729"/>
    </source>
</evidence>
<organism evidence="8">
    <name type="scientific">Phallusia mammillata</name>
    <dbReference type="NCBI Taxonomy" id="59560"/>
    <lineage>
        <taxon>Eukaryota</taxon>
        <taxon>Metazoa</taxon>
        <taxon>Chordata</taxon>
        <taxon>Tunicata</taxon>
        <taxon>Ascidiacea</taxon>
        <taxon>Phlebobranchia</taxon>
        <taxon>Ascidiidae</taxon>
        <taxon>Phallusia</taxon>
    </lineage>
</organism>
<keyword evidence="4 6" id="KW-0732">Signal</keyword>
<evidence type="ECO:0000259" key="7">
    <source>
        <dbReference type="Pfam" id="PF13883"/>
    </source>
</evidence>
<feature type="signal peptide" evidence="6">
    <location>
        <begin position="1"/>
        <end position="24"/>
    </location>
</feature>
<dbReference type="GO" id="GO:0005615">
    <property type="term" value="C:extracellular space"/>
    <property type="evidence" value="ECO:0007669"/>
    <property type="project" value="TreeGrafter"/>
</dbReference>
<sequence>MSALQSLFFCGFLLLAITFSLAHASEDAKVQFFAKNDDPPPHKKLALTARYVIHKSDWGIIGTTSTHFGRNGLPFTNIWSMADGPVDNSTGIPYFYVVPNEVSVEDMNSNNEASFTVSEIGLDYCKSNQFDAEDPRCARITLMGKVVAVKDPVEKKFALNALFTRHPEMVDWSEAHAFFPARMNIEMVWMLDFFGPGHVVPLKDYFEANPLA</sequence>